<protein>
    <recommendedName>
        <fullName evidence="3">Fungal lipase-type domain-containing protein</fullName>
    </recommendedName>
</protein>
<evidence type="ECO:0000256" key="1">
    <source>
        <dbReference type="ARBA" id="ARBA00022801"/>
    </source>
</evidence>
<dbReference type="OrthoDB" id="438440at2759"/>
<gene>
    <name evidence="4" type="ORF">F0562_019342</name>
</gene>
<dbReference type="Gene3D" id="3.40.50.1820">
    <property type="entry name" value="alpha/beta hydrolase"/>
    <property type="match status" value="1"/>
</dbReference>
<dbReference type="PANTHER" id="PTHR46483">
    <property type="entry name" value="PHOSPHOLIPASE A1 PLIP2, CHLOROPLASTIC"/>
    <property type="match status" value="1"/>
</dbReference>
<dbReference type="Pfam" id="PF01764">
    <property type="entry name" value="Lipase_3"/>
    <property type="match status" value="1"/>
</dbReference>
<dbReference type="InterPro" id="IPR029058">
    <property type="entry name" value="AB_hydrolase_fold"/>
</dbReference>
<accession>A0A5J4ZBR3</accession>
<dbReference type="GO" id="GO:0006629">
    <property type="term" value="P:lipid metabolic process"/>
    <property type="evidence" value="ECO:0007669"/>
    <property type="project" value="InterPro"/>
</dbReference>
<dbReference type="Proteomes" id="UP000325577">
    <property type="component" value="Linkage Group LG9"/>
</dbReference>
<dbReference type="EMBL" id="CM018052">
    <property type="protein sequence ID" value="KAA8516163.1"/>
    <property type="molecule type" value="Genomic_DNA"/>
</dbReference>
<feature type="domain" description="Fungal lipase-type" evidence="3">
    <location>
        <begin position="297"/>
        <end position="359"/>
    </location>
</feature>
<dbReference type="GO" id="GO:0008970">
    <property type="term" value="F:phospholipase A1 activity"/>
    <property type="evidence" value="ECO:0007669"/>
    <property type="project" value="InterPro"/>
</dbReference>
<sequence length="534" mass="59829">MACNLVPISGNSVAAATNDTVKEHKSLGRSFSGKELCGRAKIRRSYSDNHLCYSVNRIRDSAIEAKLKNSPSIRIFNFHLPGSIFPNPLRSFLFDRVMSKGINIEETSLEISDEISKMEMEKKERVNWVERWLFFATWHYAITEIKAEDLRRYFSLDLVTSSLTKKAHAAELRAKLDQDSTRVPVATSAAIEEKTKNLEHKRLIRPSVAYEIAASAASYVLSRANDLLSLGPEPQQGGDGSDSDSRSNKNNLKEEEESPPSRMYKSEVAAYVAASTMTAVVAAAHVLAALSSRDQTHWHQWQANLFFDPTKFEGTEVLVHRGIYEAAKGIYEQFMPEIMEHLNRYGNRAKLKFTGHSLGEISFREHSPATTPIVFAQLLKRLSGSFRSHPCLNRNKLLYSPMGKIFILQPDQKSSPPHSFLPPGSAIYAVENGQCGSTKSALRAFLNTPHPLETLSDPTAYGSDGTILRDHDSSNYLKAVNGVIRQQTEMGVWKVRKQSSLLWPLLTSQSPHSWSHEHNLENNRLVNNEVMTGV</sequence>
<name>A0A5J4ZBR3_9ASTE</name>
<dbReference type="SUPFAM" id="SSF53474">
    <property type="entry name" value="alpha/beta-Hydrolases"/>
    <property type="match status" value="1"/>
</dbReference>
<evidence type="ECO:0000259" key="3">
    <source>
        <dbReference type="Pfam" id="PF01764"/>
    </source>
</evidence>
<feature type="compositionally biased region" description="Basic and acidic residues" evidence="2">
    <location>
        <begin position="243"/>
        <end position="253"/>
    </location>
</feature>
<evidence type="ECO:0000313" key="5">
    <source>
        <dbReference type="Proteomes" id="UP000325577"/>
    </source>
</evidence>
<keyword evidence="1" id="KW-0378">Hydrolase</keyword>
<proteinExistence type="predicted"/>
<feature type="region of interest" description="Disordered" evidence="2">
    <location>
        <begin position="230"/>
        <end position="263"/>
    </location>
</feature>
<evidence type="ECO:0000313" key="4">
    <source>
        <dbReference type="EMBL" id="KAA8516163.1"/>
    </source>
</evidence>
<dbReference type="PANTHER" id="PTHR46483:SF1">
    <property type="entry name" value="PHOSPHOLIPASE A1 PLIP1, CHLOROPLASTIC"/>
    <property type="match status" value="1"/>
</dbReference>
<dbReference type="InterPro" id="IPR043367">
    <property type="entry name" value="PLIP1/2/3"/>
</dbReference>
<reference evidence="4 5" key="1">
    <citation type="submission" date="2019-09" db="EMBL/GenBank/DDBJ databases">
        <title>A chromosome-level genome assembly of the Chinese tupelo Nyssa sinensis.</title>
        <authorList>
            <person name="Yang X."/>
            <person name="Kang M."/>
            <person name="Yang Y."/>
            <person name="Xiong H."/>
            <person name="Wang M."/>
            <person name="Zhang Z."/>
            <person name="Wang Z."/>
            <person name="Wu H."/>
            <person name="Ma T."/>
            <person name="Liu J."/>
            <person name="Xi Z."/>
        </authorList>
    </citation>
    <scope>NUCLEOTIDE SEQUENCE [LARGE SCALE GENOMIC DNA]</scope>
    <source>
        <strain evidence="4">J267</strain>
        <tissue evidence="4">Leaf</tissue>
    </source>
</reference>
<dbReference type="AlphaFoldDB" id="A0A5J4ZBR3"/>
<dbReference type="InterPro" id="IPR002921">
    <property type="entry name" value="Fungal_lipase-type"/>
</dbReference>
<evidence type="ECO:0000256" key="2">
    <source>
        <dbReference type="SAM" id="MobiDB-lite"/>
    </source>
</evidence>
<keyword evidence="5" id="KW-1185">Reference proteome</keyword>
<organism evidence="4 5">
    <name type="scientific">Nyssa sinensis</name>
    <dbReference type="NCBI Taxonomy" id="561372"/>
    <lineage>
        <taxon>Eukaryota</taxon>
        <taxon>Viridiplantae</taxon>
        <taxon>Streptophyta</taxon>
        <taxon>Embryophyta</taxon>
        <taxon>Tracheophyta</taxon>
        <taxon>Spermatophyta</taxon>
        <taxon>Magnoliopsida</taxon>
        <taxon>eudicotyledons</taxon>
        <taxon>Gunneridae</taxon>
        <taxon>Pentapetalae</taxon>
        <taxon>asterids</taxon>
        <taxon>Cornales</taxon>
        <taxon>Nyssaceae</taxon>
        <taxon>Nyssa</taxon>
    </lineage>
</organism>